<protein>
    <submittedName>
        <fullName evidence="2">Uncharacterized protein</fullName>
    </submittedName>
</protein>
<reference evidence="2 3" key="1">
    <citation type="journal article" date="2012" name="BMC Genomics">
        <title>Sequencing the genome of Marssonina brunnea reveals fungus-poplar co-evolution.</title>
        <authorList>
            <person name="Zhu S."/>
            <person name="Cao Y.-Z."/>
            <person name="Jiang C."/>
            <person name="Tan B.-Y."/>
            <person name="Wang Z."/>
            <person name="Feng S."/>
            <person name="Zhang L."/>
            <person name="Su X.-H."/>
            <person name="Brejova B."/>
            <person name="Vinar T."/>
            <person name="Xu M."/>
            <person name="Wang M.-X."/>
            <person name="Zhang S.-G."/>
            <person name="Huang M.-R."/>
            <person name="Wu R."/>
            <person name="Zhou Y."/>
        </authorList>
    </citation>
    <scope>NUCLEOTIDE SEQUENCE [LARGE SCALE GENOMIC DNA]</scope>
    <source>
        <strain evidence="2 3">MB_m1</strain>
    </source>
</reference>
<keyword evidence="3" id="KW-1185">Reference proteome</keyword>
<dbReference type="AlphaFoldDB" id="K1XID5"/>
<evidence type="ECO:0000256" key="1">
    <source>
        <dbReference type="SAM" id="MobiDB-lite"/>
    </source>
</evidence>
<gene>
    <name evidence="2" type="ORF">MBM_01180</name>
</gene>
<dbReference type="HOGENOM" id="CLU_2073650_0_0_1"/>
<evidence type="ECO:0000313" key="2">
    <source>
        <dbReference type="EMBL" id="EKD20498.1"/>
    </source>
</evidence>
<organism evidence="2 3">
    <name type="scientific">Marssonina brunnea f. sp. multigermtubi (strain MB_m1)</name>
    <name type="common">Marssonina leaf spot fungus</name>
    <dbReference type="NCBI Taxonomy" id="1072389"/>
    <lineage>
        <taxon>Eukaryota</taxon>
        <taxon>Fungi</taxon>
        <taxon>Dikarya</taxon>
        <taxon>Ascomycota</taxon>
        <taxon>Pezizomycotina</taxon>
        <taxon>Leotiomycetes</taxon>
        <taxon>Helotiales</taxon>
        <taxon>Drepanopezizaceae</taxon>
        <taxon>Drepanopeziza</taxon>
    </lineage>
</organism>
<evidence type="ECO:0000313" key="3">
    <source>
        <dbReference type="Proteomes" id="UP000006753"/>
    </source>
</evidence>
<dbReference type="Proteomes" id="UP000006753">
    <property type="component" value="Unassembled WGS sequence"/>
</dbReference>
<dbReference type="EMBL" id="JH921429">
    <property type="protein sequence ID" value="EKD20498.1"/>
    <property type="molecule type" value="Genomic_DNA"/>
</dbReference>
<proteinExistence type="predicted"/>
<accession>K1XID5</accession>
<feature type="region of interest" description="Disordered" evidence="1">
    <location>
        <begin position="52"/>
        <end position="103"/>
    </location>
</feature>
<dbReference type="KEGG" id="mbe:MBM_01180"/>
<feature type="compositionally biased region" description="Basic and acidic residues" evidence="1">
    <location>
        <begin position="73"/>
        <end position="83"/>
    </location>
</feature>
<name>K1XID5_MARBU</name>
<sequence>MDDEKDEKDDDTGADADTFLLQCLSATMLAAPIPYLQIRSMSHVSYPLIPMSIPGPFQVQTPTRRPAHPPTRRPADPPTRRPADPTVRLGPTQKTLPGFPQVLVPSLKGAPGILGFEP</sequence>
<dbReference type="InParanoid" id="K1XID5"/>